<evidence type="ECO:0000313" key="2">
    <source>
        <dbReference type="Proteomes" id="UP001239213"/>
    </source>
</evidence>
<comment type="caution">
    <text evidence="1">The sequence shown here is derived from an EMBL/GenBank/DDBJ whole genome shotgun (WGS) entry which is preliminary data.</text>
</comment>
<evidence type="ECO:0000313" key="1">
    <source>
        <dbReference type="EMBL" id="KAK1458590.1"/>
    </source>
</evidence>
<accession>A0AAI9UKA6</accession>
<dbReference type="AlphaFoldDB" id="A0AAI9UKA6"/>
<organism evidence="1 2">
    <name type="scientific">Colletotrichum cuscutae</name>
    <dbReference type="NCBI Taxonomy" id="1209917"/>
    <lineage>
        <taxon>Eukaryota</taxon>
        <taxon>Fungi</taxon>
        <taxon>Dikarya</taxon>
        <taxon>Ascomycota</taxon>
        <taxon>Pezizomycotina</taxon>
        <taxon>Sordariomycetes</taxon>
        <taxon>Hypocreomycetidae</taxon>
        <taxon>Glomerellales</taxon>
        <taxon>Glomerellaceae</taxon>
        <taxon>Colletotrichum</taxon>
        <taxon>Colletotrichum acutatum species complex</taxon>
    </lineage>
</organism>
<proteinExistence type="predicted"/>
<keyword evidence="2" id="KW-1185">Reference proteome</keyword>
<reference evidence="1" key="1">
    <citation type="submission" date="2016-11" db="EMBL/GenBank/DDBJ databases">
        <title>The genome sequence of Colletotrichum cuscutae.</title>
        <authorList>
            <person name="Baroncelli R."/>
        </authorList>
    </citation>
    <scope>NUCLEOTIDE SEQUENCE</scope>
    <source>
        <strain evidence="1">IMI 304802</strain>
    </source>
</reference>
<sequence length="122" mass="13185">MGLAGSAVKTRYFVLALHLTTFDFGRALHDGGRDVAGSSAEEDRDVFPAHTTTLPFLRLSYLVSLSDGAAPRVWDRVWLCAGRCIDLTAGNALLGDPIRSPGCWVVKRAPLKGEEAYKEAPP</sequence>
<protein>
    <submittedName>
        <fullName evidence="1">Uncharacterized protein</fullName>
    </submittedName>
</protein>
<gene>
    <name evidence="1" type="ORF">CCUS01_09254</name>
</gene>
<dbReference type="Proteomes" id="UP001239213">
    <property type="component" value="Unassembled WGS sequence"/>
</dbReference>
<dbReference type="EMBL" id="MPDP01000277">
    <property type="protein sequence ID" value="KAK1458590.1"/>
    <property type="molecule type" value="Genomic_DNA"/>
</dbReference>
<name>A0AAI9UKA6_9PEZI</name>